<evidence type="ECO:0000313" key="5">
    <source>
        <dbReference type="EMBL" id="CAA7393581.1"/>
    </source>
</evidence>
<protein>
    <recommendedName>
        <fullName evidence="3">LOB domain-containing protein</fullName>
    </recommendedName>
</protein>
<dbReference type="PANTHER" id="PTHR31304">
    <property type="entry name" value="LOB DOMAIN-CONTAINING PROTEIN 38"/>
    <property type="match status" value="1"/>
</dbReference>
<proteinExistence type="inferred from homology"/>
<evidence type="ECO:0000256" key="1">
    <source>
        <dbReference type="ARBA" id="ARBA00005474"/>
    </source>
</evidence>
<dbReference type="PROSITE" id="PS50891">
    <property type="entry name" value="LOB"/>
    <property type="match status" value="1"/>
</dbReference>
<dbReference type="EMBL" id="LR746266">
    <property type="protein sequence ID" value="CAA7393581.1"/>
    <property type="molecule type" value="Genomic_DNA"/>
</dbReference>
<dbReference type="Pfam" id="PF03195">
    <property type="entry name" value="LOB"/>
    <property type="match status" value="1"/>
</dbReference>
<evidence type="ECO:0000256" key="2">
    <source>
        <dbReference type="SAM" id="MobiDB-lite"/>
    </source>
</evidence>
<evidence type="ECO:0000259" key="3">
    <source>
        <dbReference type="PROSITE" id="PS50891"/>
    </source>
</evidence>
<dbReference type="PANTHER" id="PTHR31304:SF62">
    <property type="entry name" value="LOB DOMAIN-CONTAINING PROTEIN"/>
    <property type="match status" value="1"/>
</dbReference>
<evidence type="ECO:0000313" key="6">
    <source>
        <dbReference type="Proteomes" id="UP000663760"/>
    </source>
</evidence>
<dbReference type="OrthoDB" id="1922547at2759"/>
<evidence type="ECO:0000313" key="4">
    <source>
        <dbReference type="EMBL" id="CAA2617817.1"/>
    </source>
</evidence>
<dbReference type="Proteomes" id="UP000663760">
    <property type="component" value="Chromosome 3"/>
</dbReference>
<reference evidence="5" key="1">
    <citation type="submission" date="2020-02" db="EMBL/GenBank/DDBJ databases">
        <authorList>
            <person name="Scholz U."/>
            <person name="Mascher M."/>
            <person name="Fiebig A."/>
        </authorList>
    </citation>
    <scope>NUCLEOTIDE SEQUENCE</scope>
</reference>
<comment type="similarity">
    <text evidence="1">Belongs to the LOB domain-containing protein family.</text>
</comment>
<accession>A0A7I8K8V5</accession>
<feature type="domain" description="LOB" evidence="3">
    <location>
        <begin position="1"/>
        <end position="107"/>
    </location>
</feature>
<organism evidence="5 6">
    <name type="scientific">Spirodela intermedia</name>
    <name type="common">Intermediate duckweed</name>
    <dbReference type="NCBI Taxonomy" id="51605"/>
    <lineage>
        <taxon>Eukaryota</taxon>
        <taxon>Viridiplantae</taxon>
        <taxon>Streptophyta</taxon>
        <taxon>Embryophyta</taxon>
        <taxon>Tracheophyta</taxon>
        <taxon>Spermatophyta</taxon>
        <taxon>Magnoliopsida</taxon>
        <taxon>Liliopsida</taxon>
        <taxon>Araceae</taxon>
        <taxon>Lemnoideae</taxon>
        <taxon>Spirodela</taxon>
    </lineage>
</organism>
<sequence length="230" mass="25196">MSCNGCRVLRKGCSESCVLRQCLRMIESPEAQGHATLFVAKFFGRAGLMSFVSAVPEPQRPALFQSLLFEACGRTINPVNGAVGLLWSGNWHLCQAAVETVLRGGTLRPLPQDEEPQVDCFFEAAGSFYEPSVRMLCSRQQQESLKRPRMSSPMCEADNEGRRVTGGARPSAPSNLELRLSGEVDDRRQQKRPGTPSEESGTTCAESGDWATAACQQQQEQVPLLLNLFA</sequence>
<name>A0A7I8K8V5_SPIIN</name>
<dbReference type="InterPro" id="IPR004883">
    <property type="entry name" value="LOB"/>
</dbReference>
<gene>
    <name evidence="4" type="ORF">SI7747_03003979</name>
    <name evidence="5" type="ORF">SI8410_03004311</name>
</gene>
<keyword evidence="6" id="KW-1185">Reference proteome</keyword>
<dbReference type="EMBL" id="LR743590">
    <property type="protein sequence ID" value="CAA2617817.1"/>
    <property type="molecule type" value="Genomic_DNA"/>
</dbReference>
<feature type="region of interest" description="Disordered" evidence="2">
    <location>
        <begin position="142"/>
        <end position="207"/>
    </location>
</feature>
<dbReference type="AlphaFoldDB" id="A0A7I8K8V5"/>